<name>A0A517PUH3_9PLAN</name>
<dbReference type="EMBL" id="CP036266">
    <property type="protein sequence ID" value="QDT23017.1"/>
    <property type="molecule type" value="Genomic_DNA"/>
</dbReference>
<dbReference type="Proteomes" id="UP000320421">
    <property type="component" value="Chromosome"/>
</dbReference>
<dbReference type="RefSeq" id="WP_145189799.1">
    <property type="nucleotide sequence ID" value="NZ_CP036266.1"/>
</dbReference>
<dbReference type="OrthoDB" id="213702at2"/>
<protein>
    <submittedName>
        <fullName evidence="2">Uncharacterized protein</fullName>
    </submittedName>
</protein>
<accession>A0A517PUH3</accession>
<proteinExistence type="predicted"/>
<dbReference type="PROSITE" id="PS50005">
    <property type="entry name" value="TPR"/>
    <property type="match status" value="1"/>
</dbReference>
<feature type="repeat" description="TPR" evidence="1">
    <location>
        <begin position="48"/>
        <end position="81"/>
    </location>
</feature>
<dbReference type="AlphaFoldDB" id="A0A517PUH3"/>
<evidence type="ECO:0000313" key="3">
    <source>
        <dbReference type="Proteomes" id="UP000320421"/>
    </source>
</evidence>
<dbReference type="InterPro" id="IPR019734">
    <property type="entry name" value="TPR_rpt"/>
</dbReference>
<evidence type="ECO:0000256" key="1">
    <source>
        <dbReference type="PROSITE-ProRule" id="PRU00339"/>
    </source>
</evidence>
<gene>
    <name evidence="2" type="ORF">HG66A1_48290</name>
</gene>
<reference evidence="2 3" key="1">
    <citation type="submission" date="2019-02" db="EMBL/GenBank/DDBJ databases">
        <title>Deep-cultivation of Planctomycetes and their phenomic and genomic characterization uncovers novel biology.</title>
        <authorList>
            <person name="Wiegand S."/>
            <person name="Jogler M."/>
            <person name="Boedeker C."/>
            <person name="Pinto D."/>
            <person name="Vollmers J."/>
            <person name="Rivas-Marin E."/>
            <person name="Kohn T."/>
            <person name="Peeters S.H."/>
            <person name="Heuer A."/>
            <person name="Rast P."/>
            <person name="Oberbeckmann S."/>
            <person name="Bunk B."/>
            <person name="Jeske O."/>
            <person name="Meyerdierks A."/>
            <person name="Storesund J.E."/>
            <person name="Kallscheuer N."/>
            <person name="Luecker S."/>
            <person name="Lage O.M."/>
            <person name="Pohl T."/>
            <person name="Merkel B.J."/>
            <person name="Hornburger P."/>
            <person name="Mueller R.-W."/>
            <person name="Bruemmer F."/>
            <person name="Labrenz M."/>
            <person name="Spormann A.M."/>
            <person name="Op den Camp H."/>
            <person name="Overmann J."/>
            <person name="Amann R."/>
            <person name="Jetten M.S.M."/>
            <person name="Mascher T."/>
            <person name="Medema M.H."/>
            <person name="Devos D.P."/>
            <person name="Kaster A.-K."/>
            <person name="Ovreas L."/>
            <person name="Rohde M."/>
            <person name="Galperin M.Y."/>
            <person name="Jogler C."/>
        </authorList>
    </citation>
    <scope>NUCLEOTIDE SEQUENCE [LARGE SCALE GENOMIC DNA]</scope>
    <source>
        <strain evidence="2 3">HG66A1</strain>
    </source>
</reference>
<dbReference type="InterPro" id="IPR011990">
    <property type="entry name" value="TPR-like_helical_dom_sf"/>
</dbReference>
<keyword evidence="1" id="KW-0802">TPR repeat</keyword>
<keyword evidence="3" id="KW-1185">Reference proteome</keyword>
<dbReference type="SUPFAM" id="SSF48452">
    <property type="entry name" value="TPR-like"/>
    <property type="match status" value="1"/>
</dbReference>
<dbReference type="Gene3D" id="1.25.40.10">
    <property type="entry name" value="Tetratricopeptide repeat domain"/>
    <property type="match status" value="1"/>
</dbReference>
<evidence type="ECO:0000313" key="2">
    <source>
        <dbReference type="EMBL" id="QDT23017.1"/>
    </source>
</evidence>
<sequence>MNLHSPLSIVCLWTVLFSVCLMNQSRLPAQDQENQPSAETEQAQKAEALKRAKQGQTYLKQKHWKKAISEFQAAVKLQPENSMLHYLLSVSYLEDSQGSLAWIEVRKAVLLDLKNQNAMQQFLKFWSFFDKQGVLNVGTPEVEVLKLLGPPDRKQEQGADTRLTYGFMWLTLRNASLFAVIDTRGLEAEYTKALQTMEFELGPDWRVGYRLMNGTSALTEYVTTEETVQKYQQLFSTQRLFKLGKETSADDMMKRMKSLIEQSYEVETWTVIDDGQDDVIFEWKVAASDKTPAQHEINRIVRGKRDIHRLAYVTRKLPLSEADRKKWIDELKSARVVLANPGKQPLTPEQKAELVKQLTTKSREIIALQLKYIQAGDVESMRPFFTERLRDRITKESLAEAQEQAASATPEELVHSVTIEEVGDGIQAKIKMKNGRTLTTLVPVNRKWEADTIWFK</sequence>
<organism evidence="2 3">
    <name type="scientific">Gimesia chilikensis</name>
    <dbReference type="NCBI Taxonomy" id="2605989"/>
    <lineage>
        <taxon>Bacteria</taxon>
        <taxon>Pseudomonadati</taxon>
        <taxon>Planctomycetota</taxon>
        <taxon>Planctomycetia</taxon>
        <taxon>Planctomycetales</taxon>
        <taxon>Planctomycetaceae</taxon>
        <taxon>Gimesia</taxon>
    </lineage>
</organism>